<feature type="region of interest" description="Disordered" evidence="1">
    <location>
        <begin position="51"/>
        <end position="80"/>
    </location>
</feature>
<feature type="transmembrane region" description="Helical" evidence="2">
    <location>
        <begin position="12"/>
        <end position="36"/>
    </location>
</feature>
<comment type="caution">
    <text evidence="3">The sequence shown here is derived from an EMBL/GenBank/DDBJ whole genome shotgun (WGS) entry which is preliminary data.</text>
</comment>
<accession>A0A150XKN5</accession>
<name>A0A150XKN5_9BACT</name>
<evidence type="ECO:0000256" key="2">
    <source>
        <dbReference type="SAM" id="Phobius"/>
    </source>
</evidence>
<proteinExistence type="predicted"/>
<evidence type="ECO:0000313" key="4">
    <source>
        <dbReference type="Proteomes" id="UP000075663"/>
    </source>
</evidence>
<evidence type="ECO:0000313" key="3">
    <source>
        <dbReference type="EMBL" id="KYG79294.1"/>
    </source>
</evidence>
<reference evidence="3 4" key="1">
    <citation type="submission" date="2016-01" db="EMBL/GenBank/DDBJ databases">
        <title>Genome sequencing of Roseivirga seohaensis SW-152.</title>
        <authorList>
            <person name="Selvaratnam C."/>
            <person name="Thevarajoo S."/>
            <person name="Goh K.M."/>
            <person name="Ee R."/>
            <person name="Chan K.-G."/>
            <person name="Chong C.S."/>
        </authorList>
    </citation>
    <scope>NUCLEOTIDE SEQUENCE [LARGE SCALE GENOMIC DNA]</scope>
    <source>
        <strain evidence="3 4">SW-152</strain>
    </source>
</reference>
<dbReference type="Proteomes" id="UP000075663">
    <property type="component" value="Unassembled WGS sequence"/>
</dbReference>
<dbReference type="EMBL" id="LRPB01000049">
    <property type="protein sequence ID" value="KYG79294.1"/>
    <property type="molecule type" value="Genomic_DNA"/>
</dbReference>
<dbReference type="AlphaFoldDB" id="A0A150XKN5"/>
<keyword evidence="2" id="KW-1133">Transmembrane helix</keyword>
<evidence type="ECO:0000256" key="1">
    <source>
        <dbReference type="SAM" id="MobiDB-lite"/>
    </source>
</evidence>
<keyword evidence="2" id="KW-0472">Membrane</keyword>
<dbReference type="RefSeq" id="WP_062303389.1">
    <property type="nucleotide sequence ID" value="NZ_LRPB01000049.1"/>
</dbReference>
<protein>
    <submittedName>
        <fullName evidence="3">Uncharacterized protein</fullName>
    </submittedName>
</protein>
<sequence>MMRKLNQHKSTIVGLFLTGFISVFVCDFLCDIGLIFPKHYNVSEVALSDHHANRESQQEDSGHDHDHGTQSHEHKDTDKDDCCDDMVNSIYASLIKRSAEKAISFSVAFLFVQHPVFELRPLYFYKRFISFQATDLPPPLGGFGIRVRIQSFLN</sequence>
<dbReference type="STRING" id="1914963.AWW67_13025"/>
<organism evidence="3 4">
    <name type="scientific">Roseivirga seohaensis</name>
    <dbReference type="NCBI Taxonomy" id="1914963"/>
    <lineage>
        <taxon>Bacteria</taxon>
        <taxon>Pseudomonadati</taxon>
        <taxon>Bacteroidota</taxon>
        <taxon>Cytophagia</taxon>
        <taxon>Cytophagales</taxon>
        <taxon>Roseivirgaceae</taxon>
        <taxon>Roseivirga</taxon>
    </lineage>
</organism>
<gene>
    <name evidence="3" type="ORF">AWW67_13025</name>
</gene>
<keyword evidence="2" id="KW-0812">Transmembrane</keyword>